<dbReference type="PANTHER" id="PTHR31388">
    <property type="entry name" value="PEROXIDASE 72-RELATED"/>
    <property type="match status" value="1"/>
</dbReference>
<reference evidence="13 14" key="1">
    <citation type="submission" date="2023-10" db="EMBL/GenBank/DDBJ databases">
        <title>Chromosome-scale genome assembly provides insights into flower coloration mechanisms of Canna indica.</title>
        <authorList>
            <person name="Li C."/>
        </authorList>
    </citation>
    <scope>NUCLEOTIDE SEQUENCE [LARGE SCALE GENOMIC DNA]</scope>
    <source>
        <tissue evidence="13">Flower</tissue>
    </source>
</reference>
<dbReference type="GO" id="GO:0006979">
    <property type="term" value="P:response to oxidative stress"/>
    <property type="evidence" value="ECO:0007669"/>
    <property type="project" value="InterPro"/>
</dbReference>
<dbReference type="InterPro" id="IPR010255">
    <property type="entry name" value="Haem_peroxidase_sf"/>
</dbReference>
<comment type="cofactor">
    <cofactor evidence="2">
        <name>heme b</name>
        <dbReference type="ChEBI" id="CHEBI:60344"/>
    </cofactor>
</comment>
<dbReference type="GO" id="GO:0140825">
    <property type="term" value="F:lactoperoxidase activity"/>
    <property type="evidence" value="ECO:0007669"/>
    <property type="project" value="UniProtKB-EC"/>
</dbReference>
<evidence type="ECO:0000256" key="10">
    <source>
        <dbReference type="PIRSR" id="PIRSR600823-3"/>
    </source>
</evidence>
<dbReference type="PRINTS" id="PR00461">
    <property type="entry name" value="PLPEROXIDASE"/>
</dbReference>
<keyword evidence="7" id="KW-0560">Oxidoreductase</keyword>
<dbReference type="EMBL" id="CP136892">
    <property type="protein sequence ID" value="WOL00443.1"/>
    <property type="molecule type" value="Genomic_DNA"/>
</dbReference>
<keyword evidence="4" id="KW-0349">Heme</keyword>
<dbReference type="Gene3D" id="1.10.420.10">
    <property type="entry name" value="Peroxidase, domain 2"/>
    <property type="match status" value="1"/>
</dbReference>
<keyword evidence="14" id="KW-1185">Reference proteome</keyword>
<dbReference type="PANTHER" id="PTHR31388:SF115">
    <property type="entry name" value="PEROXIDASE 5"/>
    <property type="match status" value="1"/>
</dbReference>
<accession>A0AAQ3K429</accession>
<dbReference type="InterPro" id="IPR002016">
    <property type="entry name" value="Haem_peroxidase"/>
</dbReference>
<feature type="binding site" evidence="10">
    <location>
        <position position="29"/>
    </location>
    <ligand>
        <name>Ca(2+)</name>
        <dbReference type="ChEBI" id="CHEBI:29108"/>
        <label>2</label>
    </ligand>
</feature>
<dbReference type="GO" id="GO:0046872">
    <property type="term" value="F:metal ion binding"/>
    <property type="evidence" value="ECO:0007669"/>
    <property type="project" value="UniProtKB-KW"/>
</dbReference>
<gene>
    <name evidence="13" type="ORF">Cni_G09156</name>
</gene>
<dbReference type="GO" id="GO:0042744">
    <property type="term" value="P:hydrogen peroxide catabolic process"/>
    <property type="evidence" value="ECO:0007669"/>
    <property type="project" value="UniProtKB-KW"/>
</dbReference>
<proteinExistence type="inferred from homology"/>
<keyword evidence="5 10" id="KW-0479">Metal-binding</keyword>
<dbReference type="AlphaFoldDB" id="A0AAQ3K429"/>
<dbReference type="InterPro" id="IPR000823">
    <property type="entry name" value="Peroxidase_pln"/>
</dbReference>
<feature type="domain" description="Plant heme peroxidase family profile" evidence="12">
    <location>
        <begin position="1"/>
        <end position="94"/>
    </location>
</feature>
<comment type="similarity">
    <text evidence="11">Belongs to the peroxidase family.</text>
</comment>
<name>A0AAQ3K429_9LILI</name>
<comment type="cofactor">
    <cofactor evidence="10">
        <name>Ca(2+)</name>
        <dbReference type="ChEBI" id="CHEBI:29108"/>
    </cofactor>
    <text evidence="10">Binds 2 calcium ions per subunit.</text>
</comment>
<evidence type="ECO:0000256" key="7">
    <source>
        <dbReference type="ARBA" id="ARBA00023002"/>
    </source>
</evidence>
<dbReference type="Gene3D" id="1.10.520.10">
    <property type="match status" value="1"/>
</dbReference>
<evidence type="ECO:0000256" key="2">
    <source>
        <dbReference type="ARBA" id="ARBA00001970"/>
    </source>
</evidence>
<evidence type="ECO:0000313" key="13">
    <source>
        <dbReference type="EMBL" id="WOL00443.1"/>
    </source>
</evidence>
<comment type="catalytic activity">
    <reaction evidence="1">
        <text>2 a phenolic donor + H2O2 = 2 a phenolic radical donor + 2 H2O</text>
        <dbReference type="Rhea" id="RHEA:56136"/>
        <dbReference type="ChEBI" id="CHEBI:15377"/>
        <dbReference type="ChEBI" id="CHEBI:16240"/>
        <dbReference type="ChEBI" id="CHEBI:139520"/>
        <dbReference type="ChEBI" id="CHEBI:139521"/>
        <dbReference type="EC" id="1.11.1.7"/>
    </reaction>
</comment>
<dbReference type="Proteomes" id="UP001327560">
    <property type="component" value="Chromosome 3"/>
</dbReference>
<evidence type="ECO:0000256" key="3">
    <source>
        <dbReference type="ARBA" id="ARBA00022559"/>
    </source>
</evidence>
<evidence type="ECO:0000259" key="12">
    <source>
        <dbReference type="PROSITE" id="PS50873"/>
    </source>
</evidence>
<feature type="binding site" evidence="10">
    <location>
        <position position="24"/>
    </location>
    <ligand>
        <name>Ca(2+)</name>
        <dbReference type="ChEBI" id="CHEBI:29108"/>
        <label>2</label>
    </ligand>
</feature>
<keyword evidence="6 10" id="KW-0106">Calcium</keyword>
<evidence type="ECO:0000256" key="9">
    <source>
        <dbReference type="ARBA" id="ARBA00023324"/>
    </source>
</evidence>
<dbReference type="Pfam" id="PF00141">
    <property type="entry name" value="peroxidase"/>
    <property type="match status" value="1"/>
</dbReference>
<sequence length="94" mass="10359">MRQRRCPATNNVGKDNLAPLDLVTPGSFDNYYFKNLPQKKGLLHSDQILYNGAPIDDLVLKYSKDSIVFYADFATAMVKMGDISPLTASAGESD</sequence>
<evidence type="ECO:0000256" key="4">
    <source>
        <dbReference type="ARBA" id="ARBA00022617"/>
    </source>
</evidence>
<evidence type="ECO:0000256" key="6">
    <source>
        <dbReference type="ARBA" id="ARBA00022837"/>
    </source>
</evidence>
<evidence type="ECO:0000256" key="5">
    <source>
        <dbReference type="ARBA" id="ARBA00022723"/>
    </source>
</evidence>
<evidence type="ECO:0000313" key="14">
    <source>
        <dbReference type="Proteomes" id="UP001327560"/>
    </source>
</evidence>
<evidence type="ECO:0000256" key="1">
    <source>
        <dbReference type="ARBA" id="ARBA00000189"/>
    </source>
</evidence>
<evidence type="ECO:0000256" key="8">
    <source>
        <dbReference type="ARBA" id="ARBA00023004"/>
    </source>
</evidence>
<keyword evidence="8" id="KW-0408">Iron</keyword>
<evidence type="ECO:0000256" key="11">
    <source>
        <dbReference type="RuleBase" id="RU004241"/>
    </source>
</evidence>
<feature type="binding site" evidence="10">
    <location>
        <position position="21"/>
    </location>
    <ligand>
        <name>Ca(2+)</name>
        <dbReference type="ChEBI" id="CHEBI:29108"/>
        <label>2</label>
    </ligand>
</feature>
<dbReference type="PROSITE" id="PS50873">
    <property type="entry name" value="PEROXIDASE_4"/>
    <property type="match status" value="1"/>
</dbReference>
<dbReference type="GO" id="GO:0020037">
    <property type="term" value="F:heme binding"/>
    <property type="evidence" value="ECO:0007669"/>
    <property type="project" value="InterPro"/>
</dbReference>
<dbReference type="SUPFAM" id="SSF48113">
    <property type="entry name" value="Heme-dependent peroxidases"/>
    <property type="match status" value="1"/>
</dbReference>
<keyword evidence="9" id="KW-0376">Hydrogen peroxide</keyword>
<keyword evidence="3 13" id="KW-0575">Peroxidase</keyword>
<protein>
    <submittedName>
        <fullName evidence="13">Lignin-forming anionic peroxidase</fullName>
    </submittedName>
</protein>
<organism evidence="13 14">
    <name type="scientific">Canna indica</name>
    <name type="common">Indian-shot</name>
    <dbReference type="NCBI Taxonomy" id="4628"/>
    <lineage>
        <taxon>Eukaryota</taxon>
        <taxon>Viridiplantae</taxon>
        <taxon>Streptophyta</taxon>
        <taxon>Embryophyta</taxon>
        <taxon>Tracheophyta</taxon>
        <taxon>Spermatophyta</taxon>
        <taxon>Magnoliopsida</taxon>
        <taxon>Liliopsida</taxon>
        <taxon>Zingiberales</taxon>
        <taxon>Cannaceae</taxon>
        <taxon>Canna</taxon>
    </lineage>
</organism>